<dbReference type="InterPro" id="IPR050270">
    <property type="entry name" value="DegV_domain_contain"/>
</dbReference>
<dbReference type="GO" id="GO:0004371">
    <property type="term" value="F:glycerone kinase activity"/>
    <property type="evidence" value="ECO:0007669"/>
    <property type="project" value="InterPro"/>
</dbReference>
<proteinExistence type="predicted"/>
<dbReference type="InterPro" id="IPR033470">
    <property type="entry name" value="FakA-like_C"/>
</dbReference>
<dbReference type="Proteomes" id="UP000614410">
    <property type="component" value="Unassembled WGS sequence"/>
</dbReference>
<dbReference type="EMBL" id="JAEKNN010000021">
    <property type="protein sequence ID" value="MBJ7608605.1"/>
    <property type="molecule type" value="Genomic_DNA"/>
</dbReference>
<sequence length="586" mass="61462">MPGAEAGSKLTVLREPTLEVGGEQVLAALRSALAWLQANQEEINDLNVFPVPDGDTGSNMYLTLRSAVEEAQEAAAPGSAASVLAAAAHGSLMGARGNSGVILSQILRGLAQGVGGQVRLDASRWAQGLREARVVAYKAVMRPTEGTILTVVGAAAEAATKAADESVDIVTVLEQAVRASHAAVERTTEQLQVLRDAGVVDAGGFGFAVLLEGMSRSIADPEAGQSAPSGPRRRSGEGRVQLPFGTDETLDTPRPSVRRGAAAVEMKHEGWGYCTEFLIHGPGLDTEGLREELGALGESALVVGDSDVVRVHIHTGEPAPLIAVASQRGRLSKLKVEDMSAQHHEVLERADTADVRSGQGQPATDTRRKQLGVVSVAPGGGFRDILVSLGADSIVEGGQTMNPSIEDLLNAVRSAHAENVVLLPNNGNVILTAQQVDGLVEDVAVRVVPTRNLPQGISALLALEPDGTLDANCTRMVTAIEHVHALEVTRAVRGSAVNGHDIKEGDVLGILDDQITEVGDDERTVIDAVLRGVVPAPELVTVYRGEQVGQELAEVLVEGLRGDFPDTEFELHVGGQGHYPYVLSLE</sequence>
<dbReference type="InterPro" id="IPR004007">
    <property type="entry name" value="DhaL_dom"/>
</dbReference>
<dbReference type="Pfam" id="PF02734">
    <property type="entry name" value="Dak2"/>
    <property type="match status" value="1"/>
</dbReference>
<dbReference type="NCBIfam" id="TIGR03599">
    <property type="entry name" value="YloV"/>
    <property type="match status" value="1"/>
</dbReference>
<dbReference type="SMART" id="SM01121">
    <property type="entry name" value="Dak1_2"/>
    <property type="match status" value="1"/>
</dbReference>
<protein>
    <submittedName>
        <fullName evidence="3">DAK2 domain-containing protein</fullName>
    </submittedName>
</protein>
<comment type="caution">
    <text evidence="3">The sequence shown here is derived from an EMBL/GenBank/DDBJ whole genome shotgun (WGS) entry which is preliminary data.</text>
</comment>
<accession>A0A934KMC0</accession>
<dbReference type="PANTHER" id="PTHR33434">
    <property type="entry name" value="DEGV DOMAIN-CONTAINING PROTEIN DR_1986-RELATED"/>
    <property type="match status" value="1"/>
</dbReference>
<evidence type="ECO:0000259" key="2">
    <source>
        <dbReference type="PROSITE" id="PS51480"/>
    </source>
</evidence>
<dbReference type="Pfam" id="PF13684">
    <property type="entry name" value="FakA-like_C"/>
    <property type="match status" value="1"/>
</dbReference>
<dbReference type="PANTHER" id="PTHR33434:SF4">
    <property type="entry name" value="PHOSPHATASE PROTEIN"/>
    <property type="match status" value="1"/>
</dbReference>
<dbReference type="GO" id="GO:0006071">
    <property type="term" value="P:glycerol metabolic process"/>
    <property type="evidence" value="ECO:0007669"/>
    <property type="project" value="InterPro"/>
</dbReference>
<evidence type="ECO:0000256" key="1">
    <source>
        <dbReference type="SAM" id="MobiDB-lite"/>
    </source>
</evidence>
<organism evidence="3 4">
    <name type="scientific">Candidatus Amunia macphersoniae</name>
    <dbReference type="NCBI Taxonomy" id="3127014"/>
    <lineage>
        <taxon>Bacteria</taxon>
        <taxon>Bacillati</taxon>
        <taxon>Candidatus Dormiibacterota</taxon>
        <taxon>Candidatus Dormibacteria</taxon>
        <taxon>Candidatus Aeolococcales</taxon>
        <taxon>Candidatus Aeolococcaceae</taxon>
        <taxon>Candidatus Amunia</taxon>
    </lineage>
</organism>
<dbReference type="SUPFAM" id="SSF101473">
    <property type="entry name" value="DhaL-like"/>
    <property type="match status" value="1"/>
</dbReference>
<evidence type="ECO:0000313" key="4">
    <source>
        <dbReference type="Proteomes" id="UP000614410"/>
    </source>
</evidence>
<dbReference type="AlphaFoldDB" id="A0A934KMC0"/>
<feature type="domain" description="DhaL" evidence="2">
    <location>
        <begin position="23"/>
        <end position="216"/>
    </location>
</feature>
<reference evidence="3 4" key="1">
    <citation type="submission" date="2020-10" db="EMBL/GenBank/DDBJ databases">
        <title>Ca. Dormibacterota MAGs.</title>
        <authorList>
            <person name="Montgomery K."/>
        </authorList>
    </citation>
    <scope>NUCLEOTIDE SEQUENCE [LARGE SCALE GENOMIC DNA]</scope>
    <source>
        <strain evidence="3">Mitchell_Peninsula_5</strain>
    </source>
</reference>
<dbReference type="InterPro" id="IPR036117">
    <property type="entry name" value="DhaL_dom_sf"/>
</dbReference>
<feature type="region of interest" description="Disordered" evidence="1">
    <location>
        <begin position="220"/>
        <end position="254"/>
    </location>
</feature>
<dbReference type="SMART" id="SM01120">
    <property type="entry name" value="Dak2"/>
    <property type="match status" value="1"/>
</dbReference>
<dbReference type="InterPro" id="IPR048394">
    <property type="entry name" value="FakA-like_M"/>
</dbReference>
<dbReference type="Pfam" id="PF21645">
    <property type="entry name" value="FakA-like_M"/>
    <property type="match status" value="1"/>
</dbReference>
<dbReference type="Gene3D" id="1.25.40.340">
    <property type="match status" value="1"/>
</dbReference>
<gene>
    <name evidence="3" type="ORF">JF887_04120</name>
</gene>
<evidence type="ECO:0000313" key="3">
    <source>
        <dbReference type="EMBL" id="MBJ7608605.1"/>
    </source>
</evidence>
<dbReference type="PROSITE" id="PS51480">
    <property type="entry name" value="DHAL"/>
    <property type="match status" value="1"/>
</dbReference>
<dbReference type="InterPro" id="IPR019986">
    <property type="entry name" value="YloV-like"/>
</dbReference>
<name>A0A934KMC0_9BACT</name>